<dbReference type="SUPFAM" id="SSF56655">
    <property type="entry name" value="Carbohydrate phosphatase"/>
    <property type="match status" value="1"/>
</dbReference>
<dbReference type="CDD" id="cd01637">
    <property type="entry name" value="IMPase_like"/>
    <property type="match status" value="1"/>
</dbReference>
<dbReference type="Gene3D" id="3.40.190.80">
    <property type="match status" value="1"/>
</dbReference>
<dbReference type="EMBL" id="MQUR01000036">
    <property type="protein sequence ID" value="OLZ65252.1"/>
    <property type="molecule type" value="Genomic_DNA"/>
</dbReference>
<dbReference type="Proteomes" id="UP000187151">
    <property type="component" value="Unassembled WGS sequence"/>
</dbReference>
<protein>
    <submittedName>
        <fullName evidence="1">Inositol monophosphatase</fullName>
    </submittedName>
</protein>
<dbReference type="PANTHER" id="PTHR20854:SF4">
    <property type="entry name" value="INOSITOL-1-MONOPHOSPHATASE-RELATED"/>
    <property type="match status" value="1"/>
</dbReference>
<proteinExistence type="predicted"/>
<organism evidence="1 2">
    <name type="scientific">Streptomyces amritsarensis</name>
    <dbReference type="NCBI Taxonomy" id="681158"/>
    <lineage>
        <taxon>Bacteria</taxon>
        <taxon>Bacillati</taxon>
        <taxon>Actinomycetota</taxon>
        <taxon>Actinomycetes</taxon>
        <taxon>Kitasatosporales</taxon>
        <taxon>Streptomycetaceae</taxon>
        <taxon>Streptomyces</taxon>
    </lineage>
</organism>
<dbReference type="InterPro" id="IPR000760">
    <property type="entry name" value="Inositol_monophosphatase-like"/>
</dbReference>
<keyword evidence="2" id="KW-1185">Reference proteome</keyword>
<comment type="caution">
    <text evidence="1">The sequence shown here is derived from an EMBL/GenBank/DDBJ whole genome shotgun (WGS) entry which is preliminary data.</text>
</comment>
<accession>A0ABX3G3R4</accession>
<dbReference type="PRINTS" id="PR00377">
    <property type="entry name" value="IMPHPHTASES"/>
</dbReference>
<dbReference type="Pfam" id="PF00459">
    <property type="entry name" value="Inositol_P"/>
    <property type="match status" value="1"/>
</dbReference>
<name>A0ABX3G3R4_9ACTN</name>
<gene>
    <name evidence="1" type="ORF">AVW11_17195</name>
</gene>
<dbReference type="RefSeq" id="WP_030838523.1">
    <property type="nucleotide sequence ID" value="NZ_MQUR01000036.1"/>
</dbReference>
<evidence type="ECO:0000313" key="2">
    <source>
        <dbReference type="Proteomes" id="UP000187151"/>
    </source>
</evidence>
<sequence length="266" mass="27667">MSGYQELLPHVVKAVREVGAFVAARHTASAVGGPDVDGVIAVFRMVDAPASELLRERLAALRPQARWAPDEIGTAVAATGEQWVCDAVDGAVHFLQGLPYWGVTVTLVADGRPVLAVLDAPHLGFLYTAVEGRGAHLNGRPLKASGKDLSAALACTSQPPYNREPERAGASLTAMLRHTLAVRNLGPTALQVAQVGSGHVDVFWEYGEDANNLLPGALIAREGGALVTDADGHAWTPASPSFVAAPAALHADVLRVLAAVPAHEAA</sequence>
<dbReference type="Gene3D" id="3.30.540.10">
    <property type="entry name" value="Fructose-1,6-Bisphosphatase, subunit A, domain 1"/>
    <property type="match status" value="1"/>
</dbReference>
<dbReference type="PANTHER" id="PTHR20854">
    <property type="entry name" value="INOSITOL MONOPHOSPHATASE"/>
    <property type="match status" value="1"/>
</dbReference>
<reference evidence="1 2" key="1">
    <citation type="submission" date="2016-01" db="EMBL/GenBank/DDBJ databases">
        <title>Streptomyces amritsarensis strain MTCC 11845 genome sequencing and assembly.</title>
        <authorList>
            <person name="Sharma D."/>
            <person name="Nair G.R."/>
            <person name="Kaur G."/>
            <person name="Manhas R.K."/>
            <person name="Mayilraj S."/>
        </authorList>
    </citation>
    <scope>NUCLEOTIDE SEQUENCE [LARGE SCALE GENOMIC DNA]</scope>
    <source>
        <strain evidence="1 2">MTCC 11845</strain>
    </source>
</reference>
<evidence type="ECO:0000313" key="1">
    <source>
        <dbReference type="EMBL" id="OLZ65252.1"/>
    </source>
</evidence>